<dbReference type="Proteomes" id="UP000178043">
    <property type="component" value="Unassembled WGS sequence"/>
</dbReference>
<dbReference type="PANTHER" id="PTHR47483">
    <property type="entry name" value="BETA-ARABINOFURANOSYLTRANSFERASE RAY1"/>
    <property type="match status" value="1"/>
</dbReference>
<name>A0A1F8HTM9_9BACT</name>
<protein>
    <submittedName>
        <fullName evidence="1">Uncharacterized protein</fullName>
    </submittedName>
</protein>
<dbReference type="AlphaFoldDB" id="A0A1F8HTM9"/>
<dbReference type="PANTHER" id="PTHR47483:SF1">
    <property type="entry name" value="BETA-ARABINOFURANOSYLTRANSFERASE RAY1"/>
    <property type="match status" value="1"/>
</dbReference>
<dbReference type="InterPro" id="IPR044575">
    <property type="entry name" value="RAY1-like"/>
</dbReference>
<evidence type="ECO:0000313" key="1">
    <source>
        <dbReference type="EMBL" id="OGN40944.1"/>
    </source>
</evidence>
<evidence type="ECO:0000313" key="2">
    <source>
        <dbReference type="Proteomes" id="UP000178043"/>
    </source>
</evidence>
<gene>
    <name evidence="1" type="ORF">A2606_03660</name>
</gene>
<organism evidence="1 2">
    <name type="scientific">Candidatus Yanofskybacteria bacterium RIFOXYD1_FULL_42_10</name>
    <dbReference type="NCBI Taxonomy" id="1802718"/>
    <lineage>
        <taxon>Bacteria</taxon>
        <taxon>Candidatus Yanofskyibacteriota</taxon>
    </lineage>
</organism>
<dbReference type="EMBL" id="MGLG01000037">
    <property type="protein sequence ID" value="OGN40944.1"/>
    <property type="molecule type" value="Genomic_DNA"/>
</dbReference>
<comment type="caution">
    <text evidence="1">The sequence shown here is derived from an EMBL/GenBank/DDBJ whole genome shotgun (WGS) entry which is preliminary data.</text>
</comment>
<reference evidence="1 2" key="1">
    <citation type="journal article" date="2016" name="Nat. Commun.">
        <title>Thousands of microbial genomes shed light on interconnected biogeochemical processes in an aquifer system.</title>
        <authorList>
            <person name="Anantharaman K."/>
            <person name="Brown C.T."/>
            <person name="Hug L.A."/>
            <person name="Sharon I."/>
            <person name="Castelle C.J."/>
            <person name="Probst A.J."/>
            <person name="Thomas B.C."/>
            <person name="Singh A."/>
            <person name="Wilkins M.J."/>
            <person name="Karaoz U."/>
            <person name="Brodie E.L."/>
            <person name="Williams K.H."/>
            <person name="Hubbard S.S."/>
            <person name="Banfield J.F."/>
        </authorList>
    </citation>
    <scope>NUCLEOTIDE SEQUENCE [LARGE SCALE GENOMIC DNA]</scope>
</reference>
<dbReference type="GO" id="GO:0016757">
    <property type="term" value="F:glycosyltransferase activity"/>
    <property type="evidence" value="ECO:0007669"/>
    <property type="project" value="InterPro"/>
</dbReference>
<sequence length="466" mass="53841">MITIFSTPRAFRGPFNRIQRNAITSWLKLSPKCEIILFEDEEKTTSKVAKEFGLRCIKNVKKNEYGSLIISDVFAKAKKLATHNILAYVNTDIILTDSFIKAIKRVHFPEFFMVGQRWNLDHISLNFNKPDWQSVLYRQIKEKGVLHPPTGMDYWIFHKNTDFKMPPFIVGRPCVDSWLVYKSRFMKIPVINSTRAITIVHQNHPTPKKLGPMADRTWLLEKETNLKLGGGQANMFTLADADWILTPKALKKARPTIKQLFRYIISIFILHPKSGYIHGPLLFSIKKIKLTPTSKRIIALAILLLFVARMKTAMPYLKSFSQEMIGIFTDKRNYSYDQKMAEINGFPYIFLKHVNDATPQESDIIFPPTPPHQGLRPILAAYYLYPRSVTVMDQSLKLNTPPSRFYIDKNFPRYILMINGFPDFPVKANRIYLFGDKLDDPVAVVSDQNYNPDNADYKNKLGIIKL</sequence>
<proteinExistence type="predicted"/>
<accession>A0A1F8HTM9</accession>